<comment type="caution">
    <text evidence="3">The sequence shown here is derived from an EMBL/GenBank/DDBJ whole genome shotgun (WGS) entry which is preliminary data.</text>
</comment>
<evidence type="ECO:0000313" key="4">
    <source>
        <dbReference type="Proteomes" id="UP001218188"/>
    </source>
</evidence>
<feature type="region of interest" description="Disordered" evidence="1">
    <location>
        <begin position="276"/>
        <end position="323"/>
    </location>
</feature>
<feature type="transmembrane region" description="Helical" evidence="2">
    <location>
        <begin position="155"/>
        <end position="178"/>
    </location>
</feature>
<protein>
    <submittedName>
        <fullName evidence="3">Uncharacterized protein</fullName>
    </submittedName>
</protein>
<gene>
    <name evidence="3" type="ORF">C8F04DRAFT_1303014</name>
</gene>
<name>A0AAD6WR99_9AGAR</name>
<evidence type="ECO:0000256" key="1">
    <source>
        <dbReference type="SAM" id="MobiDB-lite"/>
    </source>
</evidence>
<reference evidence="3" key="1">
    <citation type="submission" date="2023-03" db="EMBL/GenBank/DDBJ databases">
        <title>Massive genome expansion in bonnet fungi (Mycena s.s.) driven by repeated elements and novel gene families across ecological guilds.</title>
        <authorList>
            <consortium name="Lawrence Berkeley National Laboratory"/>
            <person name="Harder C.B."/>
            <person name="Miyauchi S."/>
            <person name="Viragh M."/>
            <person name="Kuo A."/>
            <person name="Thoen E."/>
            <person name="Andreopoulos B."/>
            <person name="Lu D."/>
            <person name="Skrede I."/>
            <person name="Drula E."/>
            <person name="Henrissat B."/>
            <person name="Morin E."/>
            <person name="Kohler A."/>
            <person name="Barry K."/>
            <person name="LaButti K."/>
            <person name="Morin E."/>
            <person name="Salamov A."/>
            <person name="Lipzen A."/>
            <person name="Mereny Z."/>
            <person name="Hegedus B."/>
            <person name="Baldrian P."/>
            <person name="Stursova M."/>
            <person name="Weitz H."/>
            <person name="Taylor A."/>
            <person name="Grigoriev I.V."/>
            <person name="Nagy L.G."/>
            <person name="Martin F."/>
            <person name="Kauserud H."/>
        </authorList>
    </citation>
    <scope>NUCLEOTIDE SEQUENCE</scope>
    <source>
        <strain evidence="3">CBHHK200</strain>
    </source>
</reference>
<feature type="compositionally biased region" description="Basic and acidic residues" evidence="1">
    <location>
        <begin position="312"/>
        <end position="323"/>
    </location>
</feature>
<dbReference type="Proteomes" id="UP001218188">
    <property type="component" value="Unassembled WGS sequence"/>
</dbReference>
<dbReference type="EMBL" id="JARJCM010000173">
    <property type="protein sequence ID" value="KAJ7024188.1"/>
    <property type="molecule type" value="Genomic_DNA"/>
</dbReference>
<dbReference type="AlphaFoldDB" id="A0AAD6WR99"/>
<proteinExistence type="predicted"/>
<feature type="transmembrane region" description="Helical" evidence="2">
    <location>
        <begin position="12"/>
        <end position="30"/>
    </location>
</feature>
<feature type="transmembrane region" description="Helical" evidence="2">
    <location>
        <begin position="68"/>
        <end position="90"/>
    </location>
</feature>
<keyword evidence="4" id="KW-1185">Reference proteome</keyword>
<feature type="transmembrane region" description="Helical" evidence="2">
    <location>
        <begin position="244"/>
        <end position="266"/>
    </location>
</feature>
<organism evidence="3 4">
    <name type="scientific">Mycena alexandri</name>
    <dbReference type="NCBI Taxonomy" id="1745969"/>
    <lineage>
        <taxon>Eukaryota</taxon>
        <taxon>Fungi</taxon>
        <taxon>Dikarya</taxon>
        <taxon>Basidiomycota</taxon>
        <taxon>Agaricomycotina</taxon>
        <taxon>Agaricomycetes</taxon>
        <taxon>Agaricomycetidae</taxon>
        <taxon>Agaricales</taxon>
        <taxon>Marasmiineae</taxon>
        <taxon>Mycenaceae</taxon>
        <taxon>Mycena</taxon>
    </lineage>
</organism>
<feature type="transmembrane region" description="Helical" evidence="2">
    <location>
        <begin position="42"/>
        <end position="62"/>
    </location>
</feature>
<keyword evidence="2" id="KW-1133">Transmembrane helix</keyword>
<keyword evidence="2" id="KW-0472">Membrane</keyword>
<evidence type="ECO:0000313" key="3">
    <source>
        <dbReference type="EMBL" id="KAJ7024188.1"/>
    </source>
</evidence>
<evidence type="ECO:0000256" key="2">
    <source>
        <dbReference type="SAM" id="Phobius"/>
    </source>
</evidence>
<sequence>MQSTTDPVLFDGNWQGLVFQIVATCVEIFFYGLRLRPLFNKLLTMAEAIFLVLFIFAIHALVRQNAARRILLTFSCAMILLGTAQIVLLLRTTAVQARLLRAQTVENQGLPVLQLTIQAKSLKAARNIIFAINNLTWDVLLLYRCYMIWGCRWKIVVVPAILIACTLGVGLITLTGLYSNPKHQYIYISATIANFSLMILTEKIKQLDVYGGSGVPPMYCEELQAKLCALALMTTDPAQWDGSYFALVLTSIGKHLINILPMLIILRVGRAHDGLDAGESRKPDTVTQRKHLRRPTEPPEPPSLQVLYIEPSEDKDPLARSEV</sequence>
<keyword evidence="2" id="KW-0812">Transmembrane</keyword>
<accession>A0AAD6WR99</accession>